<sequence>MNETVCQVWAALPMDELSELDDTPVVPDGVIAPINTVFGIGTFTAIVVAGISLLAVFGTLILSAMGRGGNGAEQLVKNLIKVFGGAIGATSVLGILTLVTGGF</sequence>
<protein>
    <submittedName>
        <fullName evidence="2">Uncharacterized protein</fullName>
    </submittedName>
</protein>
<keyword evidence="1" id="KW-0812">Transmembrane</keyword>
<name>A0A1L7RP16_9ACTO</name>
<accession>A0A1L7RP16</accession>
<keyword evidence="1" id="KW-1133">Transmembrane helix</keyword>
<feature type="transmembrane region" description="Helical" evidence="1">
    <location>
        <begin position="82"/>
        <end position="101"/>
    </location>
</feature>
<reference evidence="2" key="1">
    <citation type="submission" date="2014-07" db="EMBL/GenBank/DDBJ databases">
        <authorList>
            <person name="Zhang J.E."/>
            <person name="Yang H."/>
            <person name="Guo J."/>
            <person name="Deng Z."/>
            <person name="Luo H."/>
            <person name="Luo M."/>
            <person name="Zhao B."/>
        </authorList>
    </citation>
    <scope>NUCLEOTIDE SEQUENCE</scope>
    <source>
        <strain evidence="2">AM4</strain>
    </source>
</reference>
<keyword evidence="1" id="KW-0472">Membrane</keyword>
<feature type="transmembrane region" description="Helical" evidence="1">
    <location>
        <begin position="37"/>
        <end position="62"/>
    </location>
</feature>
<dbReference type="AlphaFoldDB" id="A0A1L7RP16"/>
<evidence type="ECO:0000256" key="1">
    <source>
        <dbReference type="SAM" id="Phobius"/>
    </source>
</evidence>
<dbReference type="EMBL" id="LK995505">
    <property type="protein sequence ID" value="CED91402.1"/>
    <property type="molecule type" value="Genomic_DNA"/>
</dbReference>
<gene>
    <name evidence="2" type="ORF">AAM4_1570</name>
</gene>
<proteinExistence type="predicted"/>
<evidence type="ECO:0000313" key="2">
    <source>
        <dbReference type="EMBL" id="CED91402.1"/>
    </source>
</evidence>
<organism evidence="2">
    <name type="scientific">Actinomyces succiniciruminis</name>
    <dbReference type="NCBI Taxonomy" id="1522002"/>
    <lineage>
        <taxon>Bacteria</taxon>
        <taxon>Bacillati</taxon>
        <taxon>Actinomycetota</taxon>
        <taxon>Actinomycetes</taxon>
        <taxon>Actinomycetales</taxon>
        <taxon>Actinomycetaceae</taxon>
        <taxon>Actinomyces</taxon>
    </lineage>
</organism>